<evidence type="ECO:0000259" key="1">
    <source>
        <dbReference type="Pfam" id="PF13476"/>
    </source>
</evidence>
<organism evidence="2 3">
    <name type="scientific">Pseudonocardia asaccharolytica DSM 44247 = NBRC 16224</name>
    <dbReference type="NCBI Taxonomy" id="1123024"/>
    <lineage>
        <taxon>Bacteria</taxon>
        <taxon>Bacillati</taxon>
        <taxon>Actinomycetota</taxon>
        <taxon>Actinomycetes</taxon>
        <taxon>Pseudonocardiales</taxon>
        <taxon>Pseudonocardiaceae</taxon>
        <taxon>Pseudonocardia</taxon>
    </lineage>
</organism>
<dbReference type="AlphaFoldDB" id="A0A511CZ55"/>
<dbReference type="EMBL" id="BJVI01000012">
    <property type="protein sequence ID" value="GEL17832.1"/>
    <property type="molecule type" value="Genomic_DNA"/>
</dbReference>
<dbReference type="Pfam" id="PF13476">
    <property type="entry name" value="AAA_23"/>
    <property type="match status" value="1"/>
</dbReference>
<sequence length="94" mass="9874">MSHAAGGFVRRMRLDPHADTGRYPFTLPVVRALAKAGGLGLDPGVTFLVGENGTGKSTLVEALAVACGFNPEGGSQNFRFATRATGPHWATTWC</sequence>
<feature type="domain" description="Rad50/SbcC-type AAA" evidence="1">
    <location>
        <begin position="41"/>
        <end position="76"/>
    </location>
</feature>
<evidence type="ECO:0000313" key="3">
    <source>
        <dbReference type="Proteomes" id="UP000321328"/>
    </source>
</evidence>
<reference evidence="2 3" key="1">
    <citation type="submission" date="2019-07" db="EMBL/GenBank/DDBJ databases">
        <title>Whole genome shotgun sequence of Pseudonocardia asaccharolytica NBRC 16224.</title>
        <authorList>
            <person name="Hosoyama A."/>
            <person name="Uohara A."/>
            <person name="Ohji S."/>
            <person name="Ichikawa N."/>
        </authorList>
    </citation>
    <scope>NUCLEOTIDE SEQUENCE [LARGE SCALE GENOMIC DNA]</scope>
    <source>
        <strain evidence="2 3">NBRC 16224</strain>
    </source>
</reference>
<dbReference type="SUPFAM" id="SSF52540">
    <property type="entry name" value="P-loop containing nucleoside triphosphate hydrolases"/>
    <property type="match status" value="1"/>
</dbReference>
<dbReference type="RefSeq" id="WP_245585486.1">
    <property type="nucleotide sequence ID" value="NZ_AUII01000001.1"/>
</dbReference>
<keyword evidence="3" id="KW-1185">Reference proteome</keyword>
<protein>
    <recommendedName>
        <fullName evidence="1">Rad50/SbcC-type AAA domain-containing protein</fullName>
    </recommendedName>
</protein>
<comment type="caution">
    <text evidence="2">The sequence shown here is derived from an EMBL/GenBank/DDBJ whole genome shotgun (WGS) entry which is preliminary data.</text>
</comment>
<dbReference type="GO" id="GO:0006302">
    <property type="term" value="P:double-strand break repair"/>
    <property type="evidence" value="ECO:0007669"/>
    <property type="project" value="InterPro"/>
</dbReference>
<accession>A0A511CZ55</accession>
<dbReference type="InterPro" id="IPR038729">
    <property type="entry name" value="Rad50/SbcC_AAA"/>
</dbReference>
<dbReference type="STRING" id="1123024.GCA_000423625_00135"/>
<dbReference type="InterPro" id="IPR027417">
    <property type="entry name" value="P-loop_NTPase"/>
</dbReference>
<proteinExistence type="predicted"/>
<dbReference type="Proteomes" id="UP000321328">
    <property type="component" value="Unassembled WGS sequence"/>
</dbReference>
<name>A0A511CZ55_9PSEU</name>
<evidence type="ECO:0000313" key="2">
    <source>
        <dbReference type="EMBL" id="GEL17832.1"/>
    </source>
</evidence>
<dbReference type="Gene3D" id="3.40.50.300">
    <property type="entry name" value="P-loop containing nucleotide triphosphate hydrolases"/>
    <property type="match status" value="1"/>
</dbReference>
<dbReference type="GO" id="GO:0016887">
    <property type="term" value="F:ATP hydrolysis activity"/>
    <property type="evidence" value="ECO:0007669"/>
    <property type="project" value="InterPro"/>
</dbReference>
<gene>
    <name evidence="2" type="ORF">PA7_16690</name>
</gene>